<keyword evidence="4" id="KW-0597">Phosphoprotein</keyword>
<dbReference type="CDD" id="cd00063">
    <property type="entry name" value="FN3"/>
    <property type="match status" value="2"/>
</dbReference>
<keyword evidence="5" id="KW-0732">Signal</keyword>
<dbReference type="PANTHER" id="PTHR24020">
    <property type="entry name" value="COLLAGEN ALPHA"/>
    <property type="match status" value="1"/>
</dbReference>
<keyword evidence="3" id="KW-0272">Extracellular matrix</keyword>
<comment type="subcellular location">
    <subcellularLocation>
        <location evidence="1">Secreted</location>
        <location evidence="1">Extracellular space</location>
        <location evidence="1">Extracellular matrix</location>
        <location evidence="1">Basement membrane</location>
    </subcellularLocation>
</comment>
<keyword evidence="6" id="KW-0677">Repeat</keyword>
<dbReference type="PROSITE" id="PS50853">
    <property type="entry name" value="FN3"/>
    <property type="match status" value="2"/>
</dbReference>
<evidence type="ECO:0000259" key="11">
    <source>
        <dbReference type="PROSITE" id="PS50234"/>
    </source>
</evidence>
<dbReference type="SMART" id="SM00060">
    <property type="entry name" value="FN3"/>
    <property type="match status" value="3"/>
</dbReference>
<keyword evidence="14" id="KW-1185">Reference proteome</keyword>
<dbReference type="InterPro" id="IPR003961">
    <property type="entry name" value="FN3_dom"/>
</dbReference>
<evidence type="ECO:0000256" key="2">
    <source>
        <dbReference type="ARBA" id="ARBA00022525"/>
    </source>
</evidence>
<evidence type="ECO:0000313" key="13">
    <source>
        <dbReference type="EMBL" id="KAJ8370996.1"/>
    </source>
</evidence>
<dbReference type="SUPFAM" id="SSF53300">
    <property type="entry name" value="vWA-like"/>
    <property type="match status" value="1"/>
</dbReference>
<dbReference type="Proteomes" id="UP001152622">
    <property type="component" value="Chromosome 3"/>
</dbReference>
<evidence type="ECO:0000259" key="12">
    <source>
        <dbReference type="PROSITE" id="PS50853"/>
    </source>
</evidence>
<dbReference type="InterPro" id="IPR036465">
    <property type="entry name" value="vWFA_dom_sf"/>
</dbReference>
<comment type="function">
    <text evidence="10">Promotes matrix assembly. Involved in the organization of skeletal muscles and in the formation of neuromuscular junctions.</text>
</comment>
<feature type="domain" description="Fibronectin type-III" evidence="12">
    <location>
        <begin position="328"/>
        <end position="422"/>
    </location>
</feature>
<evidence type="ECO:0000256" key="10">
    <source>
        <dbReference type="ARBA" id="ARBA00046169"/>
    </source>
</evidence>
<name>A0A9Q1J897_SYNKA</name>
<dbReference type="AlphaFoldDB" id="A0A9Q1J897"/>
<evidence type="ECO:0000256" key="1">
    <source>
        <dbReference type="ARBA" id="ARBA00004302"/>
    </source>
</evidence>
<dbReference type="SUPFAM" id="SSF49265">
    <property type="entry name" value="Fibronectin type III"/>
    <property type="match status" value="2"/>
</dbReference>
<evidence type="ECO:0000313" key="14">
    <source>
        <dbReference type="Proteomes" id="UP001152622"/>
    </source>
</evidence>
<dbReference type="InterPro" id="IPR013783">
    <property type="entry name" value="Ig-like_fold"/>
</dbReference>
<dbReference type="PROSITE" id="PS50234">
    <property type="entry name" value="VWFA"/>
    <property type="match status" value="1"/>
</dbReference>
<dbReference type="PANTHER" id="PTHR24020:SF77">
    <property type="entry name" value="VON WILLEBRAND FACTOR A DOMAIN-CONTAINING PROTEIN 1"/>
    <property type="match status" value="1"/>
</dbReference>
<reference evidence="13" key="1">
    <citation type="journal article" date="2023" name="Science">
        <title>Genome structures resolve the early diversification of teleost fishes.</title>
        <authorList>
            <person name="Parey E."/>
            <person name="Louis A."/>
            <person name="Montfort J."/>
            <person name="Bouchez O."/>
            <person name="Roques C."/>
            <person name="Iampietro C."/>
            <person name="Lluch J."/>
            <person name="Castinel A."/>
            <person name="Donnadieu C."/>
            <person name="Desvignes T."/>
            <person name="Floi Bucao C."/>
            <person name="Jouanno E."/>
            <person name="Wen M."/>
            <person name="Mejri S."/>
            <person name="Dirks R."/>
            <person name="Jansen H."/>
            <person name="Henkel C."/>
            <person name="Chen W.J."/>
            <person name="Zahm M."/>
            <person name="Cabau C."/>
            <person name="Klopp C."/>
            <person name="Thompson A.W."/>
            <person name="Robinson-Rechavi M."/>
            <person name="Braasch I."/>
            <person name="Lecointre G."/>
            <person name="Bobe J."/>
            <person name="Postlethwait J.H."/>
            <person name="Berthelot C."/>
            <person name="Roest Crollius H."/>
            <person name="Guiguen Y."/>
        </authorList>
    </citation>
    <scope>NUCLEOTIDE SEQUENCE</scope>
    <source>
        <strain evidence="13">WJC10195</strain>
    </source>
</reference>
<keyword evidence="2" id="KW-0964">Secreted</keyword>
<accession>A0A9Q1J897</accession>
<dbReference type="InterPro" id="IPR050525">
    <property type="entry name" value="ECM_Assembly_Org"/>
</dbReference>
<evidence type="ECO:0000256" key="7">
    <source>
        <dbReference type="ARBA" id="ARBA00022869"/>
    </source>
</evidence>
<dbReference type="InterPro" id="IPR002035">
    <property type="entry name" value="VWF_A"/>
</dbReference>
<sequence>MHKTAYLTQIYFPAPLKFNDCTTVFRGGGVSNCCEGDVLFLLDSSGSISSYEFTRTLSFLSELLQPFSLGPNQVRVGLLQVGTKPHLEFGFETHSTQQGLQEALQRTKQIQGDTNTEAALSLAQEQVLREGGPGGARAGLPRVLVWLTDGIQPGAVEGPMAELRQEGVAVLVVSTGHGNYQVLRKVVTPPADNHLYFVDIDDINIIAQDLRDAIIEIIRAERLQVRDVTTHSALLQWRPVLSSGTGYYDIRFGPVPSAGGGGPGAGPGTIISGGQWRKLTRPGDSSSAELNNLKPGTTYKATLKPESNLDYLKPLSVSFTTQSAVPNPPEVLSPAVVAVSESGLNSVKISWGPLQPDLVQRYQIEYGALPSGKVRVTTIGRDRNSTVLTQLQPDTQYLVTVSAFHTSGQERAMSVRACTQEELPALADLQLTTVGSDSVRVQWKGRENGLQGYWVTWEGDRGPSGHSSSLYLPPGSLSTVLTHLPDSARVCVLPVYRTARGEGLCCTARFHSDAQSRGDRFHSPA</sequence>
<evidence type="ECO:0000256" key="5">
    <source>
        <dbReference type="ARBA" id="ARBA00022729"/>
    </source>
</evidence>
<dbReference type="PRINTS" id="PR00453">
    <property type="entry name" value="VWFADOMAIN"/>
</dbReference>
<evidence type="ECO:0000256" key="9">
    <source>
        <dbReference type="ARBA" id="ARBA00029542"/>
    </source>
</evidence>
<protein>
    <recommendedName>
        <fullName evidence="9">von Willebrand factor A domain-containing protein 1</fullName>
    </recommendedName>
</protein>
<dbReference type="Gene3D" id="3.40.50.410">
    <property type="entry name" value="von Willebrand factor, type A domain"/>
    <property type="match status" value="1"/>
</dbReference>
<evidence type="ECO:0000256" key="6">
    <source>
        <dbReference type="ARBA" id="ARBA00022737"/>
    </source>
</evidence>
<dbReference type="InterPro" id="IPR036116">
    <property type="entry name" value="FN3_sf"/>
</dbReference>
<dbReference type="EMBL" id="JAINUF010000003">
    <property type="protein sequence ID" value="KAJ8370996.1"/>
    <property type="molecule type" value="Genomic_DNA"/>
</dbReference>
<dbReference type="OrthoDB" id="9949424at2759"/>
<evidence type="ECO:0000256" key="8">
    <source>
        <dbReference type="ARBA" id="ARBA00023157"/>
    </source>
</evidence>
<dbReference type="SMART" id="SM00327">
    <property type="entry name" value="VWA"/>
    <property type="match status" value="1"/>
</dbReference>
<dbReference type="Pfam" id="PF00092">
    <property type="entry name" value="VWA"/>
    <property type="match status" value="1"/>
</dbReference>
<dbReference type="Gene3D" id="2.60.40.10">
    <property type="entry name" value="Immunoglobulins"/>
    <property type="match status" value="3"/>
</dbReference>
<evidence type="ECO:0000256" key="3">
    <source>
        <dbReference type="ARBA" id="ARBA00022530"/>
    </source>
</evidence>
<dbReference type="Pfam" id="PF00041">
    <property type="entry name" value="fn3"/>
    <property type="match status" value="2"/>
</dbReference>
<organism evidence="13 14">
    <name type="scientific">Synaphobranchus kaupii</name>
    <name type="common">Kaup's arrowtooth eel</name>
    <dbReference type="NCBI Taxonomy" id="118154"/>
    <lineage>
        <taxon>Eukaryota</taxon>
        <taxon>Metazoa</taxon>
        <taxon>Chordata</taxon>
        <taxon>Craniata</taxon>
        <taxon>Vertebrata</taxon>
        <taxon>Euteleostomi</taxon>
        <taxon>Actinopterygii</taxon>
        <taxon>Neopterygii</taxon>
        <taxon>Teleostei</taxon>
        <taxon>Anguilliformes</taxon>
        <taxon>Synaphobranchidae</taxon>
        <taxon>Synaphobranchus</taxon>
    </lineage>
</organism>
<proteinExistence type="predicted"/>
<evidence type="ECO:0000256" key="4">
    <source>
        <dbReference type="ARBA" id="ARBA00022553"/>
    </source>
</evidence>
<dbReference type="GO" id="GO:0005604">
    <property type="term" value="C:basement membrane"/>
    <property type="evidence" value="ECO:0007669"/>
    <property type="project" value="UniProtKB-SubCell"/>
</dbReference>
<comment type="caution">
    <text evidence="13">The sequence shown here is derived from an EMBL/GenBank/DDBJ whole genome shotgun (WGS) entry which is preliminary data.</text>
</comment>
<keyword evidence="8" id="KW-1015">Disulfide bond</keyword>
<feature type="domain" description="Fibronectin type-III" evidence="12">
    <location>
        <begin position="219"/>
        <end position="326"/>
    </location>
</feature>
<gene>
    <name evidence="13" type="ORF">SKAU_G00110240</name>
</gene>
<feature type="domain" description="VWFA" evidence="11">
    <location>
        <begin position="37"/>
        <end position="214"/>
    </location>
</feature>
<keyword evidence="7" id="KW-0084">Basement membrane</keyword>